<dbReference type="AlphaFoldDB" id="A0A6C2TXL7"/>
<name>A0A6C2TXL7_PONDE</name>
<dbReference type="EMBL" id="CAAHFG010000001">
    <property type="protein sequence ID" value="VGO12254.1"/>
    <property type="molecule type" value="Genomic_DNA"/>
</dbReference>
<accession>A0A6C2TXL7</accession>
<sequence length="546" mass="62822">MADIYFLTSNLVKLSHARHIARNLDVHIRKQDYYGAAYSEPRIDGREELLDQSLKDGIRRMAGVPMNSQKDDESFLFDQMPLGASYYDSLFFIEDTSVIIHALSSSENEFPGTDVKYWMKETSFDQLDALLKQAGNDRRVTVRSDVCLHIPRPEGLKVGVGESFIRFMGESSGSIVDKEYEFEINPIFPWLDNKTFNKWFVPNGSQVPISMLPIDEATTADFRQQSIGNMFEWLLETGLVQKKKARKVRRGKQALFSFARNHLFLVSGYPCSGKTTIGEYLSRNMGFHHIEASDFMRHAYHQRHGYTSSVPLELFACRILEQFPETVVDGVLSEIDRTDLPDVVITGLRSPDEIRIFKEQYSGAGDVRTVFLEADTAIRYERSDKRGREDALRSLSEFEKRDGLQTDMGLGVVEGESQYRVENNGRFEAFYRQFETVFSLRLTPLDLEKAKFITKYEHNLEGRILLFFLIDELVADEREAYSTTEISKGINRVFTENRFQTEKDNVSRYFNFRSHPYYRAFPDNGVVRFALSATGRSLATKLARVV</sequence>
<reference evidence="3 4" key="1">
    <citation type="submission" date="2019-04" db="EMBL/GenBank/DDBJ databases">
        <authorList>
            <person name="Van Vliet M D."/>
        </authorList>
    </citation>
    <scope>NUCLEOTIDE SEQUENCE [LARGE SCALE GENOMIC DNA]</scope>
    <source>
        <strain evidence="3 4">F1</strain>
    </source>
</reference>
<dbReference type="Pfam" id="PF13238">
    <property type="entry name" value="AAA_18"/>
    <property type="match status" value="1"/>
</dbReference>
<evidence type="ECO:0000256" key="1">
    <source>
        <dbReference type="ARBA" id="ARBA00022801"/>
    </source>
</evidence>
<dbReference type="Pfam" id="PF01725">
    <property type="entry name" value="Ham1p_like"/>
    <property type="match status" value="1"/>
</dbReference>
<dbReference type="InterPro" id="IPR002637">
    <property type="entry name" value="RdgB/HAM1"/>
</dbReference>
<proteinExistence type="predicted"/>
<dbReference type="RefSeq" id="WP_136077938.1">
    <property type="nucleotide sequence ID" value="NZ_CAAHFG010000001.1"/>
</dbReference>
<dbReference type="GO" id="GO:0047429">
    <property type="term" value="F:nucleoside triphosphate diphosphatase activity"/>
    <property type="evidence" value="ECO:0007669"/>
    <property type="project" value="InterPro"/>
</dbReference>
<dbReference type="Gene3D" id="3.40.50.300">
    <property type="entry name" value="P-loop containing nucleotide triphosphate hydrolases"/>
    <property type="match status" value="1"/>
</dbReference>
<protein>
    <submittedName>
        <fullName evidence="3">Uncharacterized protein</fullName>
    </submittedName>
</protein>
<dbReference type="SUPFAM" id="SSF52972">
    <property type="entry name" value="ITPase-like"/>
    <property type="match status" value="1"/>
</dbReference>
<dbReference type="GO" id="GO:0009143">
    <property type="term" value="P:nucleoside triphosphate catabolic process"/>
    <property type="evidence" value="ECO:0007669"/>
    <property type="project" value="InterPro"/>
</dbReference>
<organism evidence="3 4">
    <name type="scientific">Pontiella desulfatans</name>
    <dbReference type="NCBI Taxonomy" id="2750659"/>
    <lineage>
        <taxon>Bacteria</taxon>
        <taxon>Pseudomonadati</taxon>
        <taxon>Kiritimatiellota</taxon>
        <taxon>Kiritimatiellia</taxon>
        <taxon>Kiritimatiellales</taxon>
        <taxon>Pontiellaceae</taxon>
        <taxon>Pontiella</taxon>
    </lineage>
</organism>
<dbReference type="InterPro" id="IPR029001">
    <property type="entry name" value="ITPase-like_fam"/>
</dbReference>
<keyword evidence="4" id="KW-1185">Reference proteome</keyword>
<keyword evidence="1" id="KW-0378">Hydrolase</keyword>
<dbReference type="PANTHER" id="PTHR41930">
    <property type="entry name" value="UPF0200 PROTEIN MJ1399"/>
    <property type="match status" value="1"/>
</dbReference>
<dbReference type="PANTHER" id="PTHR41930:SF1">
    <property type="entry name" value="DEPHOSPHO-COA KINASE"/>
    <property type="match status" value="1"/>
</dbReference>
<evidence type="ECO:0000313" key="4">
    <source>
        <dbReference type="Proteomes" id="UP000366872"/>
    </source>
</evidence>
<keyword evidence="2" id="KW-0546">Nucleotide metabolism</keyword>
<gene>
    <name evidence="3" type="ORF">PDESU_00805</name>
</gene>
<dbReference type="SUPFAM" id="SSF52540">
    <property type="entry name" value="P-loop containing nucleoside triphosphate hydrolases"/>
    <property type="match status" value="1"/>
</dbReference>
<evidence type="ECO:0000256" key="2">
    <source>
        <dbReference type="ARBA" id="ARBA00023080"/>
    </source>
</evidence>
<dbReference type="GO" id="GO:0009117">
    <property type="term" value="P:nucleotide metabolic process"/>
    <property type="evidence" value="ECO:0007669"/>
    <property type="project" value="UniProtKB-KW"/>
</dbReference>
<dbReference type="Gene3D" id="3.90.950.10">
    <property type="match status" value="1"/>
</dbReference>
<evidence type="ECO:0000313" key="3">
    <source>
        <dbReference type="EMBL" id="VGO12254.1"/>
    </source>
</evidence>
<dbReference type="Proteomes" id="UP000366872">
    <property type="component" value="Unassembled WGS sequence"/>
</dbReference>
<dbReference type="InterPro" id="IPR027417">
    <property type="entry name" value="P-loop_NTPase"/>
</dbReference>